<keyword evidence="2" id="KW-1185">Reference proteome</keyword>
<organism evidence="1 2">
    <name type="scientific">Halocaridina rubra</name>
    <name type="common">Hawaiian red shrimp</name>
    <dbReference type="NCBI Taxonomy" id="373956"/>
    <lineage>
        <taxon>Eukaryota</taxon>
        <taxon>Metazoa</taxon>
        <taxon>Ecdysozoa</taxon>
        <taxon>Arthropoda</taxon>
        <taxon>Crustacea</taxon>
        <taxon>Multicrustacea</taxon>
        <taxon>Malacostraca</taxon>
        <taxon>Eumalacostraca</taxon>
        <taxon>Eucarida</taxon>
        <taxon>Decapoda</taxon>
        <taxon>Pleocyemata</taxon>
        <taxon>Caridea</taxon>
        <taxon>Atyoidea</taxon>
        <taxon>Atyidae</taxon>
        <taxon>Halocaridina</taxon>
    </lineage>
</organism>
<reference evidence="1 2" key="1">
    <citation type="submission" date="2023-11" db="EMBL/GenBank/DDBJ databases">
        <title>Halocaridina rubra genome assembly.</title>
        <authorList>
            <person name="Smith C."/>
        </authorList>
    </citation>
    <scope>NUCLEOTIDE SEQUENCE [LARGE SCALE GENOMIC DNA]</scope>
    <source>
        <strain evidence="1">EP-1</strain>
        <tissue evidence="1">Whole</tissue>
    </source>
</reference>
<dbReference type="Proteomes" id="UP001381693">
    <property type="component" value="Unassembled WGS sequence"/>
</dbReference>
<sequence>MAGRFIKKQEIIAENCRPSTSRYDSSCVPEELTDGSIDKSRVCRAARFLKVSGINVTLRLSVGVTLSKKSRNWRKT</sequence>
<proteinExistence type="predicted"/>
<protein>
    <submittedName>
        <fullName evidence="1">Uncharacterized protein</fullName>
    </submittedName>
</protein>
<name>A0AAN8X3F1_HALRR</name>
<accession>A0AAN8X3F1</accession>
<gene>
    <name evidence="1" type="ORF">SK128_018727</name>
</gene>
<comment type="caution">
    <text evidence="1">The sequence shown here is derived from an EMBL/GenBank/DDBJ whole genome shotgun (WGS) entry which is preliminary data.</text>
</comment>
<evidence type="ECO:0000313" key="1">
    <source>
        <dbReference type="EMBL" id="KAK7073393.1"/>
    </source>
</evidence>
<dbReference type="AlphaFoldDB" id="A0AAN8X3F1"/>
<evidence type="ECO:0000313" key="2">
    <source>
        <dbReference type="Proteomes" id="UP001381693"/>
    </source>
</evidence>
<dbReference type="EMBL" id="JAXCGZ010013209">
    <property type="protein sequence ID" value="KAK7073393.1"/>
    <property type="molecule type" value="Genomic_DNA"/>
</dbReference>